<evidence type="ECO:0000313" key="1">
    <source>
        <dbReference type="EMBL" id="KKK81028.1"/>
    </source>
</evidence>
<name>A0A0F8YI10_9ZZZZ</name>
<accession>A0A0F8YI10</accession>
<comment type="caution">
    <text evidence="1">The sequence shown here is derived from an EMBL/GenBank/DDBJ whole genome shotgun (WGS) entry which is preliminary data.</text>
</comment>
<reference evidence="1" key="1">
    <citation type="journal article" date="2015" name="Nature">
        <title>Complex archaea that bridge the gap between prokaryotes and eukaryotes.</title>
        <authorList>
            <person name="Spang A."/>
            <person name="Saw J.H."/>
            <person name="Jorgensen S.L."/>
            <person name="Zaremba-Niedzwiedzka K."/>
            <person name="Martijn J."/>
            <person name="Lind A.E."/>
            <person name="van Eijk R."/>
            <person name="Schleper C."/>
            <person name="Guy L."/>
            <person name="Ettema T.J."/>
        </authorList>
    </citation>
    <scope>NUCLEOTIDE SEQUENCE</scope>
</reference>
<dbReference type="AlphaFoldDB" id="A0A0F8YI10"/>
<gene>
    <name evidence="1" type="ORF">LCGC14_2817610</name>
</gene>
<proteinExistence type="predicted"/>
<organism evidence="1">
    <name type="scientific">marine sediment metagenome</name>
    <dbReference type="NCBI Taxonomy" id="412755"/>
    <lineage>
        <taxon>unclassified sequences</taxon>
        <taxon>metagenomes</taxon>
        <taxon>ecological metagenomes</taxon>
    </lineage>
</organism>
<protein>
    <submittedName>
        <fullName evidence="1">Uncharacterized protein</fullName>
    </submittedName>
</protein>
<sequence length="71" mass="8052">MSEIKNEVEESLKKEQTITFKAYGERFGAINFRISGQGYSLIEKLGILEVFKSIQLKKDDTIVEGDVPKDV</sequence>
<dbReference type="EMBL" id="LAZR01053311">
    <property type="protein sequence ID" value="KKK81028.1"/>
    <property type="molecule type" value="Genomic_DNA"/>
</dbReference>